<evidence type="ECO:0000313" key="5">
    <source>
        <dbReference type="EMBL" id="MFC3613793.1"/>
    </source>
</evidence>
<dbReference type="EMBL" id="JBHRXI010000008">
    <property type="protein sequence ID" value="MFC3613793.1"/>
    <property type="molecule type" value="Genomic_DNA"/>
</dbReference>
<keyword evidence="6" id="KW-1185">Reference proteome</keyword>
<dbReference type="Proteomes" id="UP001595629">
    <property type="component" value="Unassembled WGS sequence"/>
</dbReference>
<keyword evidence="1" id="KW-0805">Transcription regulation</keyword>
<protein>
    <submittedName>
        <fullName evidence="5">GlxA family transcriptional regulator</fullName>
    </submittedName>
</protein>
<dbReference type="SUPFAM" id="SSF46689">
    <property type="entry name" value="Homeodomain-like"/>
    <property type="match status" value="2"/>
</dbReference>
<dbReference type="RefSeq" id="WP_386734987.1">
    <property type="nucleotide sequence ID" value="NZ_JBHRXI010000008.1"/>
</dbReference>
<dbReference type="Gene3D" id="1.10.10.60">
    <property type="entry name" value="Homeodomain-like"/>
    <property type="match status" value="2"/>
</dbReference>
<evidence type="ECO:0000313" key="6">
    <source>
        <dbReference type="Proteomes" id="UP001595629"/>
    </source>
</evidence>
<organism evidence="5 6">
    <name type="scientific">Lutimaribacter marinistellae</name>
    <dbReference type="NCBI Taxonomy" id="1820329"/>
    <lineage>
        <taxon>Bacteria</taxon>
        <taxon>Pseudomonadati</taxon>
        <taxon>Pseudomonadota</taxon>
        <taxon>Alphaproteobacteria</taxon>
        <taxon>Rhodobacterales</taxon>
        <taxon>Roseobacteraceae</taxon>
        <taxon>Lutimaribacter</taxon>
    </lineage>
</organism>
<accession>A0ABV7TI70</accession>
<name>A0ABV7TI70_9RHOB</name>
<proteinExistence type="predicted"/>
<dbReference type="InterPro" id="IPR029062">
    <property type="entry name" value="Class_I_gatase-like"/>
</dbReference>
<dbReference type="PROSITE" id="PS01124">
    <property type="entry name" value="HTH_ARAC_FAMILY_2"/>
    <property type="match status" value="1"/>
</dbReference>
<dbReference type="PANTHER" id="PTHR46796">
    <property type="entry name" value="HTH-TYPE TRANSCRIPTIONAL ACTIVATOR RHAS-RELATED"/>
    <property type="match status" value="1"/>
</dbReference>
<evidence type="ECO:0000256" key="1">
    <source>
        <dbReference type="ARBA" id="ARBA00023015"/>
    </source>
</evidence>
<gene>
    <name evidence="5" type="ORF">ACFORG_08495</name>
</gene>
<sequence length="318" mass="35061">MEDKDLAQEYTLTMTRVSIHIADGFPILSLTLITEPLRVANRELGRHQFSWMVQSDSGGARLSSSGIPLQTIPLSEDPPDALILLASYKPDLSATAKTISWLQRIDRTGCLIGCVDTGALVFAKAGLLGRRPAAAHPEANAGFHRQFPDSLFVDRMYDFSPPRFSSAGGVSTLDMTLALIGHYATQRLAGRVAKILTYDPPTEGWMPQVIPPSAPKEVRDAVAIMHANLSTRITVSEIANRVGNPVWKLGRQFTRYLHCSPTTYFVQLRLAKARDMLRNTTLAVGDIATECGYENSDAFSRAYRSMYGRPPSLDRDLH</sequence>
<reference evidence="6" key="1">
    <citation type="journal article" date="2019" name="Int. J. Syst. Evol. Microbiol.">
        <title>The Global Catalogue of Microorganisms (GCM) 10K type strain sequencing project: providing services to taxonomists for standard genome sequencing and annotation.</title>
        <authorList>
            <consortium name="The Broad Institute Genomics Platform"/>
            <consortium name="The Broad Institute Genome Sequencing Center for Infectious Disease"/>
            <person name="Wu L."/>
            <person name="Ma J."/>
        </authorList>
    </citation>
    <scope>NUCLEOTIDE SEQUENCE [LARGE SCALE GENOMIC DNA]</scope>
    <source>
        <strain evidence="6">KCTC 42911</strain>
    </source>
</reference>
<dbReference type="InterPro" id="IPR009057">
    <property type="entry name" value="Homeodomain-like_sf"/>
</dbReference>
<comment type="caution">
    <text evidence="5">The sequence shown here is derived from an EMBL/GenBank/DDBJ whole genome shotgun (WGS) entry which is preliminary data.</text>
</comment>
<dbReference type="Gene3D" id="3.40.50.880">
    <property type="match status" value="1"/>
</dbReference>
<dbReference type="CDD" id="cd03136">
    <property type="entry name" value="GATase1_AraC_ArgR_like"/>
    <property type="match status" value="1"/>
</dbReference>
<keyword evidence="2" id="KW-0238">DNA-binding</keyword>
<keyword evidence="3" id="KW-0804">Transcription</keyword>
<dbReference type="SUPFAM" id="SSF52317">
    <property type="entry name" value="Class I glutamine amidotransferase-like"/>
    <property type="match status" value="1"/>
</dbReference>
<feature type="domain" description="HTH araC/xylS-type" evidence="4">
    <location>
        <begin position="219"/>
        <end position="317"/>
    </location>
</feature>
<dbReference type="PROSITE" id="PS00041">
    <property type="entry name" value="HTH_ARAC_FAMILY_1"/>
    <property type="match status" value="1"/>
</dbReference>
<evidence type="ECO:0000256" key="3">
    <source>
        <dbReference type="ARBA" id="ARBA00023163"/>
    </source>
</evidence>
<dbReference type="InterPro" id="IPR050204">
    <property type="entry name" value="AraC_XylS_family_regulators"/>
</dbReference>
<dbReference type="Pfam" id="PF12833">
    <property type="entry name" value="HTH_18"/>
    <property type="match status" value="1"/>
</dbReference>
<dbReference type="SMART" id="SM00342">
    <property type="entry name" value="HTH_ARAC"/>
    <property type="match status" value="1"/>
</dbReference>
<evidence type="ECO:0000259" key="4">
    <source>
        <dbReference type="PROSITE" id="PS01124"/>
    </source>
</evidence>
<dbReference type="InterPro" id="IPR018060">
    <property type="entry name" value="HTH_AraC"/>
</dbReference>
<dbReference type="InterPro" id="IPR018062">
    <property type="entry name" value="HTH_AraC-typ_CS"/>
</dbReference>
<evidence type="ECO:0000256" key="2">
    <source>
        <dbReference type="ARBA" id="ARBA00023125"/>
    </source>
</evidence>